<dbReference type="HOGENOM" id="CLU_128802_0_0_6"/>
<keyword evidence="1" id="KW-0812">Transmembrane</keyword>
<protein>
    <recommendedName>
        <fullName evidence="4">DUF2946 domain-containing protein</fullName>
    </recommendedName>
</protein>
<dbReference type="Proteomes" id="UP000032735">
    <property type="component" value="Chromosome"/>
</dbReference>
<keyword evidence="3" id="KW-1185">Reference proteome</keyword>
<dbReference type="STRING" id="1354304.XPG1_1736"/>
<name>A0A068R3A0_9GAMM</name>
<evidence type="ECO:0000313" key="3">
    <source>
        <dbReference type="Proteomes" id="UP000032735"/>
    </source>
</evidence>
<dbReference type="KEGG" id="xpo:XPG1_1736"/>
<evidence type="ECO:0000256" key="1">
    <source>
        <dbReference type="SAM" id="Phobius"/>
    </source>
</evidence>
<gene>
    <name evidence="2" type="ORF">XPG1_1736</name>
</gene>
<evidence type="ECO:0000313" key="2">
    <source>
        <dbReference type="EMBL" id="CDG21391.1"/>
    </source>
</evidence>
<dbReference type="EMBL" id="FO704551">
    <property type="protein sequence ID" value="CDG21391.1"/>
    <property type="molecule type" value="Genomic_DNA"/>
</dbReference>
<dbReference type="InterPro" id="IPR021333">
    <property type="entry name" value="DUF2946"/>
</dbReference>
<reference evidence="2 3" key="1">
    <citation type="submission" date="2013-07" db="EMBL/GenBank/DDBJ databases">
        <authorList>
            <person name="Genoscope - CEA"/>
        </authorList>
    </citation>
    <scope>NUCLEOTIDE SEQUENCE [LARGE SCALE GENOMIC DNA]</scope>
    <source>
        <strain evidence="2 3">G6</strain>
    </source>
</reference>
<organism evidence="2 3">
    <name type="scientific">Xenorhabdus poinarii G6</name>
    <dbReference type="NCBI Taxonomy" id="1354304"/>
    <lineage>
        <taxon>Bacteria</taxon>
        <taxon>Pseudomonadati</taxon>
        <taxon>Pseudomonadota</taxon>
        <taxon>Gammaproteobacteria</taxon>
        <taxon>Enterobacterales</taxon>
        <taxon>Morganellaceae</taxon>
        <taxon>Xenorhabdus</taxon>
    </lineage>
</organism>
<accession>A0A068R3A0</accession>
<feature type="transmembrane region" description="Helical" evidence="1">
    <location>
        <begin position="20"/>
        <end position="38"/>
    </location>
</feature>
<dbReference type="Pfam" id="PF11162">
    <property type="entry name" value="DUF2946"/>
    <property type="match status" value="1"/>
</dbReference>
<proteinExistence type="predicted"/>
<evidence type="ECO:0008006" key="4">
    <source>
        <dbReference type="Google" id="ProtNLM"/>
    </source>
</evidence>
<sequence length="169" mass="19184">MIWIIKLLLLSLFRLSQRRIPAFIALMAILMLFIAPVISKALEHHRKNGMNHCIAMSDMQHNDNNGHQKIGHQQAVTLTHSMNHHGIDHIHMGFMDDIACGYCQLLINLPLLAGGFVSFVLLTLMVSRTPPAPLFSGTTIWRFYGESQPRAPPLISSLTRNNDFYFIYC</sequence>
<dbReference type="AlphaFoldDB" id="A0A068R3A0"/>
<keyword evidence="1" id="KW-0472">Membrane</keyword>
<keyword evidence="1" id="KW-1133">Transmembrane helix</keyword>
<feature type="transmembrane region" description="Helical" evidence="1">
    <location>
        <begin position="105"/>
        <end position="126"/>
    </location>
</feature>